<evidence type="ECO:0000256" key="5">
    <source>
        <dbReference type="ARBA" id="ARBA00023136"/>
    </source>
</evidence>
<feature type="transmembrane region" description="Helical" evidence="6">
    <location>
        <begin position="451"/>
        <end position="471"/>
    </location>
</feature>
<evidence type="ECO:0000256" key="6">
    <source>
        <dbReference type="SAM" id="Phobius"/>
    </source>
</evidence>
<dbReference type="PANTHER" id="PTHR30250">
    <property type="entry name" value="PST FAMILY PREDICTED COLANIC ACID TRANSPORTER"/>
    <property type="match status" value="1"/>
</dbReference>
<evidence type="ECO:0000313" key="8">
    <source>
        <dbReference type="Proteomes" id="UP000384372"/>
    </source>
</evidence>
<evidence type="ECO:0000256" key="1">
    <source>
        <dbReference type="ARBA" id="ARBA00004651"/>
    </source>
</evidence>
<evidence type="ECO:0000256" key="2">
    <source>
        <dbReference type="ARBA" id="ARBA00022475"/>
    </source>
</evidence>
<feature type="transmembrane region" description="Helical" evidence="6">
    <location>
        <begin position="88"/>
        <end position="110"/>
    </location>
</feature>
<keyword evidence="4 6" id="KW-1133">Transmembrane helix</keyword>
<feature type="transmembrane region" description="Helical" evidence="6">
    <location>
        <begin position="333"/>
        <end position="356"/>
    </location>
</feature>
<comment type="subcellular location">
    <subcellularLocation>
        <location evidence="1">Cell membrane</location>
        <topology evidence="1">Multi-pass membrane protein</topology>
    </subcellularLocation>
</comment>
<keyword evidence="3 6" id="KW-0812">Transmembrane</keyword>
<sequence length="490" mass="54671">MAQYRSILKATSIFGGTQVLSMFVTIIRSKFVAILIGSTGMGLSSMYMSSLTMVITIFGLGIGTSVVRELSSCRENGDIERFTLIVSVYKRILLFSAIAGTIFVILLSHFFSEWAFKTNEHTIDYCFLSLIVLFTLLSSGNNALLVSMRKIKDTASCGIIGSIVSLLTSIPLFYFWGIDGIVPGLIISTFANYVITFFYARKLKIRTKYVSLHEIYKYGRPMVTLGVAMIVASLVGQLVTYLINISISRLGGLSDIGFFNAAMGITLQVIGMVYAAMAADYYPRLAGVMNDREKMSETINEQSEILLLLTMPILSIFIIIAPIVIRILLSSEFLVITSFIRIVCLGMLLKTAAYALGYASFAKGDKKIYLFLEGGYSNGVNLILSVSFYYLWGLIGLAWSFVVNYLLYYIVISYVDVKRYQYSMSKELKHLTFLSFVVLGVMLVLDMTTEGIIYYFSSSIIACAVLVYYLYLLNKKTGLYQVVKTKILKK</sequence>
<dbReference type="Proteomes" id="UP000384372">
    <property type="component" value="Unassembled WGS sequence"/>
</dbReference>
<dbReference type="AlphaFoldDB" id="A0A6A7WEA7"/>
<feature type="transmembrane region" description="Helical" evidence="6">
    <location>
        <begin position="368"/>
        <end position="391"/>
    </location>
</feature>
<dbReference type="InterPro" id="IPR050833">
    <property type="entry name" value="Poly_Biosynth_Transport"/>
</dbReference>
<evidence type="ECO:0000256" key="3">
    <source>
        <dbReference type="ARBA" id="ARBA00022692"/>
    </source>
</evidence>
<dbReference type="OrthoDB" id="9769862at2"/>
<name>A0A6A7WEA7_9BACT</name>
<dbReference type="RefSeq" id="WP_158464240.1">
    <property type="nucleotide sequence ID" value="NZ_VZAD01000091.1"/>
</dbReference>
<protein>
    <submittedName>
        <fullName evidence="7">Oligosaccharide flippase family protein</fullName>
    </submittedName>
</protein>
<proteinExistence type="predicted"/>
<keyword evidence="2" id="KW-1003">Cell membrane</keyword>
<dbReference type="GO" id="GO:0005886">
    <property type="term" value="C:plasma membrane"/>
    <property type="evidence" value="ECO:0007669"/>
    <property type="project" value="UniProtKB-SubCell"/>
</dbReference>
<keyword evidence="8" id="KW-1185">Reference proteome</keyword>
<feature type="transmembrane region" description="Helical" evidence="6">
    <location>
        <begin position="157"/>
        <end position="175"/>
    </location>
</feature>
<dbReference type="Pfam" id="PF13440">
    <property type="entry name" value="Polysacc_synt_3"/>
    <property type="match status" value="1"/>
</dbReference>
<gene>
    <name evidence="7" type="ORF">F7D20_11995</name>
</gene>
<dbReference type="PANTHER" id="PTHR30250:SF11">
    <property type="entry name" value="O-ANTIGEN TRANSPORTER-RELATED"/>
    <property type="match status" value="1"/>
</dbReference>
<accession>A0A6A7WEA7</accession>
<evidence type="ECO:0000313" key="7">
    <source>
        <dbReference type="EMBL" id="MQP12658.1"/>
    </source>
</evidence>
<feature type="transmembrane region" description="Helical" evidence="6">
    <location>
        <begin position="428"/>
        <end position="445"/>
    </location>
</feature>
<feature type="transmembrane region" description="Helical" evidence="6">
    <location>
        <begin position="256"/>
        <end position="282"/>
    </location>
</feature>
<feature type="transmembrane region" description="Helical" evidence="6">
    <location>
        <begin position="397"/>
        <end position="416"/>
    </location>
</feature>
<feature type="transmembrane region" description="Helical" evidence="6">
    <location>
        <begin position="303"/>
        <end position="327"/>
    </location>
</feature>
<feature type="transmembrane region" description="Helical" evidence="6">
    <location>
        <begin position="221"/>
        <end position="244"/>
    </location>
</feature>
<feature type="transmembrane region" description="Helical" evidence="6">
    <location>
        <begin position="181"/>
        <end position="200"/>
    </location>
</feature>
<evidence type="ECO:0000256" key="4">
    <source>
        <dbReference type="ARBA" id="ARBA00022989"/>
    </source>
</evidence>
<feature type="transmembrane region" description="Helical" evidence="6">
    <location>
        <begin position="47"/>
        <end position="67"/>
    </location>
</feature>
<dbReference type="EMBL" id="VZAD01000091">
    <property type="protein sequence ID" value="MQP12658.1"/>
    <property type="molecule type" value="Genomic_DNA"/>
</dbReference>
<feature type="transmembrane region" description="Helical" evidence="6">
    <location>
        <begin position="7"/>
        <end position="27"/>
    </location>
</feature>
<feature type="transmembrane region" description="Helical" evidence="6">
    <location>
        <begin position="122"/>
        <end position="145"/>
    </location>
</feature>
<reference evidence="7 8" key="1">
    <citation type="submission" date="2019-09" db="EMBL/GenBank/DDBJ databases">
        <title>Distinct polysaccharide growth profiles of human intestinal Prevotella copri isolates.</title>
        <authorList>
            <person name="Fehlner-Peach H."/>
            <person name="Magnabosco C."/>
            <person name="Raghavan V."/>
            <person name="Scher J.U."/>
            <person name="Tett A."/>
            <person name="Cox L.M."/>
            <person name="Gottsegen C."/>
            <person name="Watters A."/>
            <person name="Wiltshire- Gordon J.D."/>
            <person name="Segata N."/>
            <person name="Bonneau R."/>
            <person name="Littman D.R."/>
        </authorList>
    </citation>
    <scope>NUCLEOTIDE SEQUENCE [LARGE SCALE GENOMIC DNA]</scope>
    <source>
        <strain evidence="8">iAQ1173</strain>
    </source>
</reference>
<keyword evidence="5 6" id="KW-0472">Membrane</keyword>
<comment type="caution">
    <text evidence="7">The sequence shown here is derived from an EMBL/GenBank/DDBJ whole genome shotgun (WGS) entry which is preliminary data.</text>
</comment>
<organism evidence="7 8">
    <name type="scientific">Segatella copri</name>
    <dbReference type="NCBI Taxonomy" id="165179"/>
    <lineage>
        <taxon>Bacteria</taxon>
        <taxon>Pseudomonadati</taxon>
        <taxon>Bacteroidota</taxon>
        <taxon>Bacteroidia</taxon>
        <taxon>Bacteroidales</taxon>
        <taxon>Prevotellaceae</taxon>
        <taxon>Segatella</taxon>
    </lineage>
</organism>